<dbReference type="SUPFAM" id="SSF48726">
    <property type="entry name" value="Immunoglobulin"/>
    <property type="match status" value="1"/>
</dbReference>
<keyword evidence="3" id="KW-1185">Reference proteome</keyword>
<reference evidence="2" key="2">
    <citation type="submission" date="2021-08" db="EMBL/GenBank/DDBJ databases">
        <authorList>
            <person name="Eriksson T."/>
        </authorList>
    </citation>
    <scope>NUCLEOTIDE SEQUENCE</scope>
    <source>
        <strain evidence="2">Stoneville</strain>
        <tissue evidence="2">Whole head</tissue>
    </source>
</reference>
<dbReference type="GO" id="GO:0050808">
    <property type="term" value="P:synapse organization"/>
    <property type="evidence" value="ECO:0007669"/>
    <property type="project" value="TreeGrafter"/>
</dbReference>
<sequence length="273" mass="31418">MRLFSNDLIDKAIRSCDIWQEVDRGGDPVQELRQCGPNNFQILYRQRAHFHYAVAWVRAEDQTILSLHTKVVTHNSRISVTHDNLRTWQLRIRQLKESDRGCYMCQINTSVMKIQQGCLDVYDPIRIINSRRSPVVKTLHKVKATLVWIGICVWRSLRRERGSVDWDESKKDGTTYLGSAVAVRRTPCKIQDDRSPPRAPNFLQSASVYRLEQNAILITGYPVKSEAPEIANDRLKFPFFARRYSSIVDPGVATPDFSNTKIETGGDNRTGRR</sequence>
<accession>A0A8J6HHG0</accession>
<dbReference type="InterPro" id="IPR037448">
    <property type="entry name" value="Zig-8"/>
</dbReference>
<dbReference type="PANTHER" id="PTHR23279">
    <property type="entry name" value="DEFECTIVE PROBOSCIS EXTENSION RESPONSE DPR -RELATED"/>
    <property type="match status" value="1"/>
</dbReference>
<dbReference type="Pfam" id="PF00047">
    <property type="entry name" value="ig"/>
    <property type="match status" value="1"/>
</dbReference>
<dbReference type="EMBL" id="JABDTM020024535">
    <property type="protein sequence ID" value="KAH0814196.1"/>
    <property type="molecule type" value="Genomic_DNA"/>
</dbReference>
<dbReference type="InterPro" id="IPR036179">
    <property type="entry name" value="Ig-like_dom_sf"/>
</dbReference>
<protein>
    <recommendedName>
        <fullName evidence="1">Immunoglobulin-like beta-sandwich domain-containing protein</fullName>
    </recommendedName>
</protein>
<reference evidence="2" key="1">
    <citation type="journal article" date="2020" name="J Insects Food Feed">
        <title>The yellow mealworm (Tenebrio molitor) genome: a resource for the emerging insects as food and feed industry.</title>
        <authorList>
            <person name="Eriksson T."/>
            <person name="Andere A."/>
            <person name="Kelstrup H."/>
            <person name="Emery V."/>
            <person name="Picard C."/>
        </authorList>
    </citation>
    <scope>NUCLEOTIDE SEQUENCE</scope>
    <source>
        <strain evidence="2">Stoneville</strain>
        <tissue evidence="2">Whole head</tissue>
    </source>
</reference>
<comment type="caution">
    <text evidence="2">The sequence shown here is derived from an EMBL/GenBank/DDBJ whole genome shotgun (WGS) entry which is preliminary data.</text>
</comment>
<feature type="domain" description="Immunoglobulin-like beta-sandwich" evidence="1">
    <location>
        <begin position="54"/>
        <end position="110"/>
    </location>
</feature>
<dbReference type="Proteomes" id="UP000719412">
    <property type="component" value="Unassembled WGS sequence"/>
</dbReference>
<evidence type="ECO:0000313" key="2">
    <source>
        <dbReference type="EMBL" id="KAH0814196.1"/>
    </source>
</evidence>
<dbReference type="Gene3D" id="2.60.40.10">
    <property type="entry name" value="Immunoglobulins"/>
    <property type="match status" value="1"/>
</dbReference>
<proteinExistence type="predicted"/>
<organism evidence="2 3">
    <name type="scientific">Tenebrio molitor</name>
    <name type="common">Yellow mealworm beetle</name>
    <dbReference type="NCBI Taxonomy" id="7067"/>
    <lineage>
        <taxon>Eukaryota</taxon>
        <taxon>Metazoa</taxon>
        <taxon>Ecdysozoa</taxon>
        <taxon>Arthropoda</taxon>
        <taxon>Hexapoda</taxon>
        <taxon>Insecta</taxon>
        <taxon>Pterygota</taxon>
        <taxon>Neoptera</taxon>
        <taxon>Endopterygota</taxon>
        <taxon>Coleoptera</taxon>
        <taxon>Polyphaga</taxon>
        <taxon>Cucujiformia</taxon>
        <taxon>Tenebrionidae</taxon>
        <taxon>Tenebrio</taxon>
    </lineage>
</organism>
<dbReference type="AlphaFoldDB" id="A0A8J6HHG0"/>
<gene>
    <name evidence="2" type="ORF">GEV33_008595</name>
</gene>
<dbReference type="InterPro" id="IPR013151">
    <property type="entry name" value="Immunoglobulin_dom"/>
</dbReference>
<dbReference type="GO" id="GO:0032589">
    <property type="term" value="C:neuron projection membrane"/>
    <property type="evidence" value="ECO:0007669"/>
    <property type="project" value="TreeGrafter"/>
</dbReference>
<dbReference type="InterPro" id="IPR013783">
    <property type="entry name" value="Ig-like_fold"/>
</dbReference>
<name>A0A8J6HHG0_TENMO</name>
<dbReference type="PANTHER" id="PTHR23279:SF36">
    <property type="entry name" value="DEFECTIVE PROBOSCIS EXTENSION RESPONSE 9, ISOFORM A"/>
    <property type="match status" value="1"/>
</dbReference>
<evidence type="ECO:0000313" key="3">
    <source>
        <dbReference type="Proteomes" id="UP000719412"/>
    </source>
</evidence>
<evidence type="ECO:0000259" key="1">
    <source>
        <dbReference type="Pfam" id="PF00047"/>
    </source>
</evidence>